<reference evidence="2" key="1">
    <citation type="submission" date="2018-08" db="EMBL/GenBank/DDBJ databases">
        <authorList>
            <person name="Rossello M."/>
        </authorList>
    </citation>
    <scope>NUCLEOTIDE SEQUENCE [LARGE SCALE GENOMIC DNA]</scope>
    <source>
        <strain evidence="2">cv. Chinese Spring</strain>
    </source>
</reference>
<dbReference type="Gramene" id="TraesSYM2B03G00919730.1">
    <property type="protein sequence ID" value="TraesSYM2B03G00919730.1"/>
    <property type="gene ID" value="TraesSYM2B03G00919730"/>
</dbReference>
<dbReference type="Gramene" id="TraesCS2B02G231400.1">
    <property type="protein sequence ID" value="TraesCS2B02G231400.1"/>
    <property type="gene ID" value="TraesCS2B02G231400"/>
</dbReference>
<dbReference type="OrthoDB" id="10311642at2759"/>
<dbReference type="Gramene" id="TraesROB_scaffold_017358_01G000100.1">
    <property type="protein sequence ID" value="TraesROB_scaffold_017358_01G000100.1"/>
    <property type="gene ID" value="TraesROB_scaffold_017358_01G000100"/>
</dbReference>
<dbReference type="Proteomes" id="UP000019116">
    <property type="component" value="Chromosome 2B"/>
</dbReference>
<dbReference type="PANTHER" id="PTHR33207">
    <property type="entry name" value="F-BOX DOMAIN CONTAINING PROTEIN-RELATED"/>
    <property type="match status" value="1"/>
</dbReference>
<dbReference type="AlphaFoldDB" id="A0A3B6C6B8"/>
<accession>A0A3B6C6B8</accession>
<proteinExistence type="predicted"/>
<evidence type="ECO:0000313" key="2">
    <source>
        <dbReference type="EnsemblPlants" id="TraesCS2B02G231400.1"/>
    </source>
</evidence>
<dbReference type="SMR" id="A0A3B6C6B8"/>
<evidence type="ECO:0000313" key="3">
    <source>
        <dbReference type="Proteomes" id="UP000019116"/>
    </source>
</evidence>
<dbReference type="EnsemblPlants" id="TraesCS2B02G231400.1">
    <property type="protein sequence ID" value="TraesCS2B02G231400.1"/>
    <property type="gene ID" value="TraesCS2B02G231400"/>
</dbReference>
<keyword evidence="3" id="KW-1185">Reference proteome</keyword>
<dbReference type="Gramene" id="TraesJAG2B03G00906660.1">
    <property type="protein sequence ID" value="TraesJAG2B03G00906660.1"/>
    <property type="gene ID" value="TraesJAG2B03G00906660"/>
</dbReference>
<name>A0A3B6C6B8_WHEAT</name>
<protein>
    <recommendedName>
        <fullName evidence="1">F-box protein AT5G49610-like beta-propeller domain-containing protein</fullName>
    </recommendedName>
</protein>
<dbReference type="InterPro" id="IPR056594">
    <property type="entry name" value="AT5G49610-like_b-prop"/>
</dbReference>
<evidence type="ECO:0000259" key="1">
    <source>
        <dbReference type="Pfam" id="PF23635"/>
    </source>
</evidence>
<dbReference type="STRING" id="4565.A0A3B6C6B8"/>
<organism evidence="2">
    <name type="scientific">Triticum aestivum</name>
    <name type="common">Wheat</name>
    <dbReference type="NCBI Taxonomy" id="4565"/>
    <lineage>
        <taxon>Eukaryota</taxon>
        <taxon>Viridiplantae</taxon>
        <taxon>Streptophyta</taxon>
        <taxon>Embryophyta</taxon>
        <taxon>Tracheophyta</taxon>
        <taxon>Spermatophyta</taxon>
        <taxon>Magnoliopsida</taxon>
        <taxon>Liliopsida</taxon>
        <taxon>Poales</taxon>
        <taxon>Poaceae</taxon>
        <taxon>BOP clade</taxon>
        <taxon>Pooideae</taxon>
        <taxon>Triticodae</taxon>
        <taxon>Triticeae</taxon>
        <taxon>Triticinae</taxon>
        <taxon>Triticum</taxon>
    </lineage>
</organism>
<dbReference type="Pfam" id="PF23635">
    <property type="entry name" value="Beta-prop_AT5G49610-like"/>
    <property type="match status" value="1"/>
</dbReference>
<reference evidence="2" key="2">
    <citation type="submission" date="2018-10" db="UniProtKB">
        <authorList>
            <consortium name="EnsemblPlants"/>
        </authorList>
    </citation>
    <scope>IDENTIFICATION</scope>
</reference>
<dbReference type="Gramene" id="TraesPARA_EIv1.0_0565930.1">
    <property type="protein sequence ID" value="TraesPARA_EIv1.0_0565930.1.CDS"/>
    <property type="gene ID" value="TraesPARA_EIv1.0_0565930"/>
</dbReference>
<dbReference type="Gramene" id="TraesCAD_scaffold_018532_01G000300.1">
    <property type="protein sequence ID" value="TraesCAD_scaffold_018532_01G000300.1"/>
    <property type="gene ID" value="TraesCAD_scaffold_018532_01G000300"/>
</dbReference>
<dbReference type="Gramene" id="TraesWEE_scaffold_019238_01G000300.1">
    <property type="protein sequence ID" value="TraesWEE_scaffold_019238_01G000300.1"/>
    <property type="gene ID" value="TraesWEE_scaffold_019238_01G000300"/>
</dbReference>
<dbReference type="Gramene" id="TraesCS2B03G0555800.1">
    <property type="protein sequence ID" value="TraesCS2B03G0555800.1.CDS"/>
    <property type="gene ID" value="TraesCS2B03G0555800"/>
</dbReference>
<feature type="domain" description="F-box protein AT5G49610-like beta-propeller" evidence="1">
    <location>
        <begin position="72"/>
        <end position="322"/>
    </location>
</feature>
<dbReference type="Gramene" id="TraesCLE_scaffold_009811_01G000100.1">
    <property type="protein sequence ID" value="TraesCLE_scaffold_009811_01G000100.1"/>
    <property type="gene ID" value="TraesCLE_scaffold_009811_01G000100"/>
</dbReference>
<gene>
    <name evidence="2" type="primary">LOC123039178</name>
</gene>
<dbReference type="Gramene" id="TraesNOR2B03G00920630.1">
    <property type="protein sequence ID" value="TraesNOR2B03G00920630.1"/>
    <property type="gene ID" value="TraesNOR2B03G00920630"/>
</dbReference>
<sequence length="436" mass="49743">MDLVLVYPSPWRPSDTGLADAFRGADFFKTRRMHGLKHVDDSGWEFDYMLGDEIQIAHRKQRASYSPLRQALSLYPDRQVLKDNSFLEFHTLSYQEDQGLQHVVCIRHDRYWARASVALFSSNTMEWQIFPWVETKALGLVPKNARSSINPGKVVDGFIYWIFPKGAGMLVLNATTSQFHRMDMPRPLSTVLFTTFKLGETKDGKLCIVHLNFEGINDGMLFVWLWGKDSDGVERWMFDKSFPLCAIVEFINCSMVIHSKVGILSVIDGFVYLSVAECRNRSNSSEWFLSFCLETSELHQLFEGPYQSHHDAHPYVMPWPPSLVYNKDGSEAKVTKNCAAEDSPVGKEKPRPILITALQSFKEALIDDDEANTTEAAAFFTIEDEKMSLMRKMATLDVRLTNARDHVLRLSADSAKLNIPCLDDDCHFCFLSQIHS</sequence>